<dbReference type="SUPFAM" id="SSF51182">
    <property type="entry name" value="RmlC-like cupins"/>
    <property type="match status" value="1"/>
</dbReference>
<feature type="signal peptide" evidence="1">
    <location>
        <begin position="1"/>
        <end position="22"/>
    </location>
</feature>
<dbReference type="InterPro" id="IPR013096">
    <property type="entry name" value="Cupin_2"/>
</dbReference>
<dbReference type="AlphaFoldDB" id="A0AAW1Q330"/>
<feature type="chain" id="PRO_5043743905" description="Cupin type-2 domain-containing protein" evidence="1">
    <location>
        <begin position="23"/>
        <end position="236"/>
    </location>
</feature>
<dbReference type="InterPro" id="IPR014710">
    <property type="entry name" value="RmlC-like_jellyroll"/>
</dbReference>
<name>A0AAW1Q330_9CHLO</name>
<dbReference type="Pfam" id="PF07883">
    <property type="entry name" value="Cupin_2"/>
    <property type="match status" value="1"/>
</dbReference>
<dbReference type="InterPro" id="IPR011051">
    <property type="entry name" value="RmlC_Cupin_sf"/>
</dbReference>
<keyword evidence="1" id="KW-0732">Signal</keyword>
<comment type="caution">
    <text evidence="3">The sequence shown here is derived from an EMBL/GenBank/DDBJ whole genome shotgun (WGS) entry which is preliminary data.</text>
</comment>
<dbReference type="EMBL" id="JALJOQ010000001">
    <property type="protein sequence ID" value="KAK9815191.1"/>
    <property type="molecule type" value="Genomic_DNA"/>
</dbReference>
<proteinExistence type="predicted"/>
<evidence type="ECO:0000313" key="3">
    <source>
        <dbReference type="EMBL" id="KAK9815191.1"/>
    </source>
</evidence>
<dbReference type="Gene3D" id="2.60.120.10">
    <property type="entry name" value="Jelly Rolls"/>
    <property type="match status" value="1"/>
</dbReference>
<organism evidence="3 4">
    <name type="scientific">Symbiochloris irregularis</name>
    <dbReference type="NCBI Taxonomy" id="706552"/>
    <lineage>
        <taxon>Eukaryota</taxon>
        <taxon>Viridiplantae</taxon>
        <taxon>Chlorophyta</taxon>
        <taxon>core chlorophytes</taxon>
        <taxon>Trebouxiophyceae</taxon>
        <taxon>Trebouxiales</taxon>
        <taxon>Trebouxiaceae</taxon>
        <taxon>Symbiochloris</taxon>
    </lineage>
</organism>
<reference evidence="3 4" key="1">
    <citation type="journal article" date="2024" name="Nat. Commun.">
        <title>Phylogenomics reveals the evolutionary origins of lichenization in chlorophyte algae.</title>
        <authorList>
            <person name="Puginier C."/>
            <person name="Libourel C."/>
            <person name="Otte J."/>
            <person name="Skaloud P."/>
            <person name="Haon M."/>
            <person name="Grisel S."/>
            <person name="Petersen M."/>
            <person name="Berrin J.G."/>
            <person name="Delaux P.M."/>
            <person name="Dal Grande F."/>
            <person name="Keller J."/>
        </authorList>
    </citation>
    <scope>NUCLEOTIDE SEQUENCE [LARGE SCALE GENOMIC DNA]</scope>
    <source>
        <strain evidence="3 4">SAG 2036</strain>
    </source>
</reference>
<evidence type="ECO:0000259" key="2">
    <source>
        <dbReference type="Pfam" id="PF07883"/>
    </source>
</evidence>
<gene>
    <name evidence="3" type="ORF">WJX73_010458</name>
</gene>
<sequence>MKGLQTFLAIFIVILSVSIALARYNVQHIQRSRPDSEWFYFSVDRETGNRIKLLERFGTTKEGLPVTKLEEVIPAGCHLAGGYKNYSCGPPLHVHRHQDEYFTVLKGQLGVVIDGKEHTLTPKDKPARIPAGIRHTFWPAQPDKDVHSHVELVQVMESPHPIDFASFIETCYGLGRDYGGPDKINPLQILLSYTELGGMDLPVPAPVMWLIRHVGNPLARLVGYKTHYPEYRSLTA</sequence>
<accession>A0AAW1Q330</accession>
<dbReference type="Proteomes" id="UP001465755">
    <property type="component" value="Unassembled WGS sequence"/>
</dbReference>
<evidence type="ECO:0000313" key="4">
    <source>
        <dbReference type="Proteomes" id="UP001465755"/>
    </source>
</evidence>
<protein>
    <recommendedName>
        <fullName evidence="2">Cupin type-2 domain-containing protein</fullName>
    </recommendedName>
</protein>
<keyword evidence="4" id="KW-1185">Reference proteome</keyword>
<feature type="domain" description="Cupin type-2" evidence="2">
    <location>
        <begin position="90"/>
        <end position="137"/>
    </location>
</feature>
<evidence type="ECO:0000256" key="1">
    <source>
        <dbReference type="SAM" id="SignalP"/>
    </source>
</evidence>